<dbReference type="PANTHER" id="PTHR41299">
    <property type="entry name" value="THIAMINE PYROPHOSPHOKINASE"/>
    <property type="match status" value="1"/>
</dbReference>
<dbReference type="InterPro" id="IPR053149">
    <property type="entry name" value="TPK"/>
</dbReference>
<dbReference type="InterPro" id="IPR007371">
    <property type="entry name" value="TPK_catalytic"/>
</dbReference>
<dbReference type="Gene3D" id="3.40.50.10240">
    <property type="entry name" value="Thiamin pyrophosphokinase, catalytic domain"/>
    <property type="match status" value="1"/>
</dbReference>
<dbReference type="GO" id="GO:0005524">
    <property type="term" value="F:ATP binding"/>
    <property type="evidence" value="ECO:0007669"/>
    <property type="project" value="UniProtKB-KW"/>
</dbReference>
<dbReference type="SUPFAM" id="SSF63862">
    <property type="entry name" value="Thiamin pyrophosphokinase, substrate-binding domain"/>
    <property type="match status" value="1"/>
</dbReference>
<dbReference type="GO" id="GO:0006772">
    <property type="term" value="P:thiamine metabolic process"/>
    <property type="evidence" value="ECO:0007669"/>
    <property type="project" value="UniProtKB-UniRule"/>
</dbReference>
<dbReference type="GO" id="GO:0004788">
    <property type="term" value="F:thiamine diphosphokinase activity"/>
    <property type="evidence" value="ECO:0007669"/>
    <property type="project" value="UniProtKB-UniRule"/>
</dbReference>
<evidence type="ECO:0000259" key="6">
    <source>
        <dbReference type="SMART" id="SM00983"/>
    </source>
</evidence>
<accession>A0A930DK43</accession>
<dbReference type="Proteomes" id="UP000775770">
    <property type="component" value="Unassembled WGS sequence"/>
</dbReference>
<keyword evidence="1 7" id="KW-0808">Transferase</keyword>
<dbReference type="Pfam" id="PF04265">
    <property type="entry name" value="TPK_B1_binding"/>
    <property type="match status" value="1"/>
</dbReference>
<dbReference type="RefSeq" id="WP_304071124.1">
    <property type="nucleotide sequence ID" value="NZ_JABZRA010000047.1"/>
</dbReference>
<keyword evidence="4" id="KW-0067">ATP-binding</keyword>
<dbReference type="EMBL" id="JABZRA010000047">
    <property type="protein sequence ID" value="MBF1272676.1"/>
    <property type="molecule type" value="Genomic_DNA"/>
</dbReference>
<dbReference type="GO" id="GO:0016301">
    <property type="term" value="F:kinase activity"/>
    <property type="evidence" value="ECO:0007669"/>
    <property type="project" value="UniProtKB-KW"/>
</dbReference>
<comment type="caution">
    <text evidence="7">The sequence shown here is derived from an EMBL/GenBank/DDBJ whole genome shotgun (WGS) entry which is preliminary data.</text>
</comment>
<sequence>MGKSMGRRGILICAGYFYGIPFPLRKEDLIIAVDGGFRYCQEEGISPSLILGDLDSLRGSSLENSPSASYNIFSENPKERAEFLSESSFQGIPLKQLPVVKNDTDLLAAIKLCLEEGIREIHIFGALEGRRFDHSLAALQSLAYLTEQRARGYLYGKEELITAVQDGSLHFPKGMKGACSVFSYSEEARRIEEKGLLYQVHKGCLKNNFPIGVSNAFTGEEAEISVEKGMLFVSYGIENL</sequence>
<evidence type="ECO:0000256" key="4">
    <source>
        <dbReference type="ARBA" id="ARBA00022840"/>
    </source>
</evidence>
<dbReference type="InterPro" id="IPR036371">
    <property type="entry name" value="TPK_B1-bd_sf"/>
</dbReference>
<evidence type="ECO:0000313" key="7">
    <source>
        <dbReference type="EMBL" id="MBF1272676.1"/>
    </source>
</evidence>
<dbReference type="Pfam" id="PF04263">
    <property type="entry name" value="TPK_catalytic"/>
    <property type="match status" value="1"/>
</dbReference>
<keyword evidence="2" id="KW-0547">Nucleotide-binding</keyword>
<dbReference type="AlphaFoldDB" id="A0A930DK43"/>
<dbReference type="SMART" id="SM00983">
    <property type="entry name" value="TPK_B1_binding"/>
    <property type="match status" value="1"/>
</dbReference>
<organism evidence="7 8">
    <name type="scientific">Oribacterium sinus</name>
    <dbReference type="NCBI Taxonomy" id="237576"/>
    <lineage>
        <taxon>Bacteria</taxon>
        <taxon>Bacillati</taxon>
        <taxon>Bacillota</taxon>
        <taxon>Clostridia</taxon>
        <taxon>Lachnospirales</taxon>
        <taxon>Lachnospiraceae</taxon>
        <taxon>Oribacterium</taxon>
    </lineage>
</organism>
<evidence type="ECO:0000256" key="3">
    <source>
        <dbReference type="ARBA" id="ARBA00022777"/>
    </source>
</evidence>
<dbReference type="PANTHER" id="PTHR41299:SF1">
    <property type="entry name" value="THIAMINE PYROPHOSPHOKINASE"/>
    <property type="match status" value="1"/>
</dbReference>
<protein>
    <recommendedName>
        <fullName evidence="5">Thiamine diphosphokinase</fullName>
        <ecNumber evidence="5">2.7.6.2</ecNumber>
    </recommendedName>
</protein>
<dbReference type="NCBIfam" id="TIGR01378">
    <property type="entry name" value="thi_PPkinase"/>
    <property type="match status" value="1"/>
</dbReference>
<evidence type="ECO:0000313" key="8">
    <source>
        <dbReference type="Proteomes" id="UP000775770"/>
    </source>
</evidence>
<gene>
    <name evidence="7" type="ORF">HXM90_04560</name>
</gene>
<dbReference type="EC" id="2.7.6.2" evidence="5"/>
<feature type="domain" description="Thiamin pyrophosphokinase thiamin-binding" evidence="6">
    <location>
        <begin position="156"/>
        <end position="232"/>
    </location>
</feature>
<dbReference type="InterPro" id="IPR036759">
    <property type="entry name" value="TPK_catalytic_sf"/>
</dbReference>
<dbReference type="SUPFAM" id="SSF63999">
    <property type="entry name" value="Thiamin pyrophosphokinase, catalytic domain"/>
    <property type="match status" value="1"/>
</dbReference>
<proteinExistence type="predicted"/>
<name>A0A930DK43_9FIRM</name>
<dbReference type="InterPro" id="IPR006282">
    <property type="entry name" value="Thi_PPkinase"/>
</dbReference>
<evidence type="ECO:0000256" key="1">
    <source>
        <dbReference type="ARBA" id="ARBA00022679"/>
    </source>
</evidence>
<evidence type="ECO:0000256" key="2">
    <source>
        <dbReference type="ARBA" id="ARBA00022741"/>
    </source>
</evidence>
<evidence type="ECO:0000256" key="5">
    <source>
        <dbReference type="NCBIfam" id="TIGR01378"/>
    </source>
</evidence>
<dbReference type="GO" id="GO:0030975">
    <property type="term" value="F:thiamine binding"/>
    <property type="evidence" value="ECO:0007669"/>
    <property type="project" value="InterPro"/>
</dbReference>
<dbReference type="InterPro" id="IPR007373">
    <property type="entry name" value="Thiamin_PyroPKinase_B1-bd"/>
</dbReference>
<dbReference type="GO" id="GO:0009229">
    <property type="term" value="P:thiamine diphosphate biosynthetic process"/>
    <property type="evidence" value="ECO:0007669"/>
    <property type="project" value="InterPro"/>
</dbReference>
<reference evidence="7" key="1">
    <citation type="submission" date="2020-04" db="EMBL/GenBank/DDBJ databases">
        <title>Deep metagenomics examines the oral microbiome during advanced dental caries in children, revealing novel taxa and co-occurrences with host molecules.</title>
        <authorList>
            <person name="Baker J.L."/>
            <person name="Morton J.T."/>
            <person name="Dinis M."/>
            <person name="Alvarez R."/>
            <person name="Tran N.C."/>
            <person name="Knight R."/>
            <person name="Edlund A."/>
        </authorList>
    </citation>
    <scope>NUCLEOTIDE SEQUENCE</scope>
    <source>
        <strain evidence="7">JCVI_38_bin.19</strain>
    </source>
</reference>
<keyword evidence="3" id="KW-0418">Kinase</keyword>
<dbReference type="CDD" id="cd07995">
    <property type="entry name" value="TPK"/>
    <property type="match status" value="1"/>
</dbReference>